<dbReference type="Pfam" id="PF06855">
    <property type="entry name" value="YozE_SAM_like"/>
    <property type="match status" value="1"/>
</dbReference>
<comment type="caution">
    <text evidence="2">The sequence shown here is derived from an EMBL/GenBank/DDBJ whole genome shotgun (WGS) entry which is preliminary data.</text>
</comment>
<dbReference type="SUPFAM" id="SSF140652">
    <property type="entry name" value="YozE-like"/>
    <property type="match status" value="1"/>
</dbReference>
<dbReference type="EMBL" id="JAVJGV010000019">
    <property type="protein sequence ID" value="MDR5602876.1"/>
    <property type="molecule type" value="Genomic_DNA"/>
</dbReference>
<name>A0ABU1EXL7_9STAP</name>
<proteinExistence type="predicted"/>
<dbReference type="RefSeq" id="WP_281072901.1">
    <property type="nucleotide sequence ID" value="NZ_CP092965.1"/>
</dbReference>
<protein>
    <submittedName>
        <fullName evidence="2">YozE family protein</fullName>
    </submittedName>
</protein>
<dbReference type="InterPro" id="IPR036806">
    <property type="entry name" value="YozE_SAM-like_sf"/>
</dbReference>
<accession>A0ABU1EXL7</accession>
<dbReference type="InterPro" id="IPR023089">
    <property type="entry name" value="YozE_SAM-like"/>
</dbReference>
<dbReference type="Gene3D" id="1.10.150.260">
    <property type="entry name" value="YozE SAM-like"/>
    <property type="match status" value="1"/>
</dbReference>
<organism evidence="2 3">
    <name type="scientific">Staphylococcus coagulans</name>
    <dbReference type="NCBI Taxonomy" id="74706"/>
    <lineage>
        <taxon>Bacteria</taxon>
        <taxon>Bacillati</taxon>
        <taxon>Bacillota</taxon>
        <taxon>Bacilli</taxon>
        <taxon>Bacillales</taxon>
        <taxon>Staphylococcaceae</taxon>
        <taxon>Staphylococcus</taxon>
    </lineage>
</organism>
<feature type="domain" description="YozE SAM-like" evidence="1">
    <location>
        <begin position="6"/>
        <end position="71"/>
    </location>
</feature>
<dbReference type="Proteomes" id="UP001255050">
    <property type="component" value="Unassembled WGS sequence"/>
</dbReference>
<evidence type="ECO:0000313" key="2">
    <source>
        <dbReference type="EMBL" id="MDR5602876.1"/>
    </source>
</evidence>
<reference evidence="2 3" key="1">
    <citation type="submission" date="2023-08" db="EMBL/GenBank/DDBJ databases">
        <title>Whole genome sequencing of Staphylococcus coagulans NN-2474.</title>
        <authorList>
            <person name="Kropotov V.S."/>
            <person name="Boriskina E.V."/>
            <person name="Gordinskaya N.A."/>
            <person name="Shkurkina I.S."/>
            <person name="Kryazhev D.V."/>
            <person name="Alekseeva A.E."/>
            <person name="Makhova M.A."/>
        </authorList>
    </citation>
    <scope>NUCLEOTIDE SEQUENCE [LARGE SCALE GENOMIC DNA]</scope>
    <source>
        <strain evidence="2 3">NN-2474</strain>
    </source>
</reference>
<evidence type="ECO:0000313" key="3">
    <source>
        <dbReference type="Proteomes" id="UP001255050"/>
    </source>
</evidence>
<sequence>MIKYLSFYEYMQIYIGDDTPLGDLARHMHADARFPKELHTSDEILACFREASCLGQLNLAVIKRAIAIYLQFGQS</sequence>
<keyword evidence="3" id="KW-1185">Reference proteome</keyword>
<evidence type="ECO:0000259" key="1">
    <source>
        <dbReference type="Pfam" id="PF06855"/>
    </source>
</evidence>
<gene>
    <name evidence="2" type="ORF">RCO12_05430</name>
</gene>